<dbReference type="SUPFAM" id="SSF48452">
    <property type="entry name" value="TPR-like"/>
    <property type="match status" value="1"/>
</dbReference>
<dbReference type="PROSITE" id="PS50076">
    <property type="entry name" value="DNAJ_2"/>
    <property type="match status" value="1"/>
</dbReference>
<comment type="subcellular location">
    <subcellularLocation>
        <location evidence="1">Endoplasmic reticulum</location>
    </subcellularLocation>
</comment>
<dbReference type="GO" id="GO:0051787">
    <property type="term" value="F:misfolded protein binding"/>
    <property type="evidence" value="ECO:0007669"/>
    <property type="project" value="TreeGrafter"/>
</dbReference>
<dbReference type="HOGENOM" id="CLU_1404044_0_0_1"/>
<dbReference type="Ensembl" id="ENSCSAVT00000002296.1">
    <property type="protein sequence ID" value="ENSCSAVP00000002258.1"/>
    <property type="gene ID" value="ENSCSAVG00000001321.1"/>
</dbReference>
<name>H2YAB0_CIOSA</name>
<organism evidence="8 9">
    <name type="scientific">Ciona savignyi</name>
    <name type="common">Pacific transparent sea squirt</name>
    <dbReference type="NCBI Taxonomy" id="51511"/>
    <lineage>
        <taxon>Eukaryota</taxon>
        <taxon>Metazoa</taxon>
        <taxon>Chordata</taxon>
        <taxon>Tunicata</taxon>
        <taxon>Ascidiacea</taxon>
        <taxon>Phlebobranchia</taxon>
        <taxon>Cionidae</taxon>
        <taxon>Ciona</taxon>
    </lineage>
</organism>
<keyword evidence="2" id="KW-0732">Signal</keyword>
<dbReference type="Gene3D" id="1.10.287.110">
    <property type="entry name" value="DnaJ domain"/>
    <property type="match status" value="1"/>
</dbReference>
<proteinExistence type="predicted"/>
<dbReference type="GO" id="GO:0051087">
    <property type="term" value="F:protein-folding chaperone binding"/>
    <property type="evidence" value="ECO:0007669"/>
    <property type="project" value="TreeGrafter"/>
</dbReference>
<protein>
    <recommendedName>
        <fullName evidence="7">J domain-containing protein</fullName>
    </recommendedName>
</protein>
<reference evidence="8" key="2">
    <citation type="submission" date="2025-08" db="UniProtKB">
        <authorList>
            <consortium name="Ensembl"/>
        </authorList>
    </citation>
    <scope>IDENTIFICATION</scope>
</reference>
<dbReference type="PANTHER" id="PTHR44140:SF2">
    <property type="entry name" value="LD25575P"/>
    <property type="match status" value="1"/>
</dbReference>
<dbReference type="Proteomes" id="UP000007875">
    <property type="component" value="Unassembled WGS sequence"/>
</dbReference>
<evidence type="ECO:0000256" key="4">
    <source>
        <dbReference type="PROSITE-ProRule" id="PRU00339"/>
    </source>
</evidence>
<dbReference type="InterPro" id="IPR036869">
    <property type="entry name" value="J_dom_sf"/>
</dbReference>
<keyword evidence="5" id="KW-0175">Coiled coil</keyword>
<evidence type="ECO:0000256" key="1">
    <source>
        <dbReference type="ARBA" id="ARBA00004240"/>
    </source>
</evidence>
<dbReference type="InterPro" id="IPR019734">
    <property type="entry name" value="TPR_rpt"/>
</dbReference>
<evidence type="ECO:0000256" key="3">
    <source>
        <dbReference type="ARBA" id="ARBA00022824"/>
    </source>
</evidence>
<dbReference type="PANTHER" id="PTHR44140">
    <property type="entry name" value="LD25575P"/>
    <property type="match status" value="1"/>
</dbReference>
<dbReference type="InterPro" id="IPR011990">
    <property type="entry name" value="TPR-like_helical_dom_sf"/>
</dbReference>
<dbReference type="InterPro" id="IPR001623">
    <property type="entry name" value="DnaJ_domain"/>
</dbReference>
<reference evidence="9" key="1">
    <citation type="submission" date="2003-08" db="EMBL/GenBank/DDBJ databases">
        <authorList>
            <person name="Birren B."/>
            <person name="Nusbaum C."/>
            <person name="Abebe A."/>
            <person name="Abouelleil A."/>
            <person name="Adekoya E."/>
            <person name="Ait-zahra M."/>
            <person name="Allen N."/>
            <person name="Allen T."/>
            <person name="An P."/>
            <person name="Anderson M."/>
            <person name="Anderson S."/>
            <person name="Arachchi H."/>
            <person name="Armbruster J."/>
            <person name="Bachantsang P."/>
            <person name="Baldwin J."/>
            <person name="Barry A."/>
            <person name="Bayul T."/>
            <person name="Blitshsteyn B."/>
            <person name="Bloom T."/>
            <person name="Blye J."/>
            <person name="Boguslavskiy L."/>
            <person name="Borowsky M."/>
            <person name="Boukhgalter B."/>
            <person name="Brunache A."/>
            <person name="Butler J."/>
            <person name="Calixte N."/>
            <person name="Calvo S."/>
            <person name="Camarata J."/>
            <person name="Campo K."/>
            <person name="Chang J."/>
            <person name="Cheshatsang Y."/>
            <person name="Citroen M."/>
            <person name="Collymore A."/>
            <person name="Considine T."/>
            <person name="Cook A."/>
            <person name="Cooke P."/>
            <person name="Corum B."/>
            <person name="Cuomo C."/>
            <person name="David R."/>
            <person name="Dawoe T."/>
            <person name="Degray S."/>
            <person name="Dodge S."/>
            <person name="Dooley K."/>
            <person name="Dorje P."/>
            <person name="Dorjee K."/>
            <person name="Dorris L."/>
            <person name="Duffey N."/>
            <person name="Dupes A."/>
            <person name="Elkins T."/>
            <person name="Engels R."/>
            <person name="Erickson J."/>
            <person name="Farina A."/>
            <person name="Faro S."/>
            <person name="Ferreira P."/>
            <person name="Fischer H."/>
            <person name="Fitzgerald M."/>
            <person name="Foley K."/>
            <person name="Gage D."/>
            <person name="Galagan J."/>
            <person name="Gearin G."/>
            <person name="Gnerre S."/>
            <person name="Gnirke A."/>
            <person name="Goyette A."/>
            <person name="Graham J."/>
            <person name="Grandbois E."/>
            <person name="Gyaltsen K."/>
            <person name="Hafez N."/>
            <person name="Hagopian D."/>
            <person name="Hagos B."/>
            <person name="Hall J."/>
            <person name="Hatcher B."/>
            <person name="Heller A."/>
            <person name="Higgins H."/>
            <person name="Honan T."/>
            <person name="Horn A."/>
            <person name="Houde N."/>
            <person name="Hughes L."/>
            <person name="Hulme W."/>
            <person name="Husby E."/>
            <person name="Iliev I."/>
            <person name="Jaffe D."/>
            <person name="Jones C."/>
            <person name="Kamal M."/>
            <person name="Kamat A."/>
            <person name="Kamvysselis M."/>
            <person name="Karlsson E."/>
            <person name="Kells C."/>
            <person name="Kieu A."/>
            <person name="Kisner P."/>
            <person name="Kodira C."/>
            <person name="Kulbokas E."/>
            <person name="Labutti K."/>
            <person name="Lama D."/>
            <person name="Landers T."/>
            <person name="Leger J."/>
            <person name="Levine S."/>
            <person name="Lewis D."/>
            <person name="Lewis T."/>
            <person name="Lindblad-toh K."/>
            <person name="Liu X."/>
            <person name="Lokyitsang T."/>
            <person name="Lokyitsang Y."/>
            <person name="Lucien O."/>
            <person name="Lui A."/>
            <person name="Ma L.J."/>
            <person name="Mabbitt R."/>
            <person name="Macdonald J."/>
            <person name="Maclean C."/>
            <person name="Major J."/>
            <person name="Manning J."/>
            <person name="Marabella R."/>
            <person name="Maru K."/>
            <person name="Matthews C."/>
            <person name="Mauceli E."/>
            <person name="Mccarthy M."/>
            <person name="Mcdonough S."/>
            <person name="Mcghee T."/>
            <person name="Meldrim J."/>
            <person name="Meneus L."/>
            <person name="Mesirov J."/>
            <person name="Mihalev A."/>
            <person name="Mihova T."/>
            <person name="Mikkelsen T."/>
            <person name="Mlenga V."/>
            <person name="Moru K."/>
            <person name="Mozes J."/>
            <person name="Mulrain L."/>
            <person name="Munson G."/>
            <person name="Naylor J."/>
            <person name="Newes C."/>
            <person name="Nguyen C."/>
            <person name="Nguyen N."/>
            <person name="Nguyen T."/>
            <person name="Nicol R."/>
            <person name="Nielsen C."/>
            <person name="Nizzari M."/>
            <person name="Norbu C."/>
            <person name="Norbu N."/>
            <person name="O'donnell P."/>
            <person name="Okoawo O."/>
            <person name="O'leary S."/>
            <person name="Omotosho B."/>
            <person name="O'neill K."/>
            <person name="Osman S."/>
            <person name="Parker S."/>
            <person name="Perrin D."/>
            <person name="Phunkhang P."/>
            <person name="Piqani B."/>
            <person name="Purcell S."/>
            <person name="Rachupka T."/>
            <person name="Ramasamy U."/>
            <person name="Rameau R."/>
            <person name="Ray V."/>
            <person name="Raymond C."/>
            <person name="Retta R."/>
            <person name="Richardson S."/>
            <person name="Rise C."/>
            <person name="Rodriguez J."/>
            <person name="Rogers J."/>
            <person name="Rogov P."/>
            <person name="Rutman M."/>
            <person name="Schupbach R."/>
            <person name="Seaman C."/>
            <person name="Settipalli S."/>
            <person name="Sharpe T."/>
            <person name="Sheridan J."/>
            <person name="Sherpa N."/>
            <person name="Shi J."/>
            <person name="Smirnov S."/>
            <person name="Smith C."/>
            <person name="Sougnez C."/>
            <person name="Spencer B."/>
            <person name="Stalker J."/>
            <person name="Stange-thomann N."/>
            <person name="Stavropoulos S."/>
            <person name="Stetson K."/>
            <person name="Stone C."/>
            <person name="Stone S."/>
            <person name="Stubbs M."/>
            <person name="Talamas J."/>
            <person name="Tchuinga P."/>
            <person name="Tenzing P."/>
            <person name="Tesfaye S."/>
            <person name="Theodore J."/>
            <person name="Thoulutsang Y."/>
            <person name="Topham K."/>
            <person name="Towey S."/>
            <person name="Tsamla T."/>
            <person name="Tsomo N."/>
            <person name="Vallee D."/>
            <person name="Vassiliev H."/>
            <person name="Venkataraman V."/>
            <person name="Vinson J."/>
            <person name="Vo A."/>
            <person name="Wade C."/>
            <person name="Wang S."/>
            <person name="Wangchuk T."/>
            <person name="Wangdi T."/>
            <person name="Whittaker C."/>
            <person name="Wilkinson J."/>
            <person name="Wu Y."/>
            <person name="Wyman D."/>
            <person name="Yadav S."/>
            <person name="Yang S."/>
            <person name="Yang X."/>
            <person name="Yeager S."/>
            <person name="Yee E."/>
            <person name="Young G."/>
            <person name="Zainoun J."/>
            <person name="Zembeck L."/>
            <person name="Zimmer A."/>
            <person name="Zody M."/>
            <person name="Lander E."/>
        </authorList>
    </citation>
    <scope>NUCLEOTIDE SEQUENCE [LARGE SCALE GENOMIC DNA]</scope>
</reference>
<feature type="region of interest" description="Disordered" evidence="6">
    <location>
        <begin position="177"/>
        <end position="209"/>
    </location>
</feature>
<dbReference type="SMART" id="SM00028">
    <property type="entry name" value="TPR"/>
    <property type="match status" value="2"/>
</dbReference>
<dbReference type="GO" id="GO:0005783">
    <property type="term" value="C:endoplasmic reticulum"/>
    <property type="evidence" value="ECO:0007669"/>
    <property type="project" value="UniProtKB-SubCell"/>
</dbReference>
<dbReference type="Pfam" id="PF00226">
    <property type="entry name" value="DnaJ"/>
    <property type="match status" value="1"/>
</dbReference>
<feature type="domain" description="J" evidence="7">
    <location>
        <begin position="116"/>
        <end position="184"/>
    </location>
</feature>
<evidence type="ECO:0000259" key="7">
    <source>
        <dbReference type="PROSITE" id="PS50076"/>
    </source>
</evidence>
<dbReference type="PROSITE" id="PS50005">
    <property type="entry name" value="TPR"/>
    <property type="match status" value="1"/>
</dbReference>
<feature type="repeat" description="TPR" evidence="4">
    <location>
        <begin position="62"/>
        <end position="95"/>
    </location>
</feature>
<feature type="coiled-coil region" evidence="5">
    <location>
        <begin position="68"/>
        <end position="115"/>
    </location>
</feature>
<dbReference type="Gene3D" id="1.25.40.10">
    <property type="entry name" value="Tetratricopeptide repeat domain"/>
    <property type="match status" value="1"/>
</dbReference>
<reference evidence="8" key="3">
    <citation type="submission" date="2025-09" db="UniProtKB">
        <authorList>
            <consortium name="Ensembl"/>
        </authorList>
    </citation>
    <scope>IDENTIFICATION</scope>
</reference>
<dbReference type="InterPro" id="IPR051727">
    <property type="entry name" value="DnaJ_C3_Co-chaperones"/>
</dbReference>
<dbReference type="CDD" id="cd06257">
    <property type="entry name" value="DnaJ"/>
    <property type="match status" value="1"/>
</dbReference>
<dbReference type="SUPFAM" id="SSF46565">
    <property type="entry name" value="Chaperone J-domain"/>
    <property type="match status" value="1"/>
</dbReference>
<keyword evidence="3" id="KW-0256">Endoplasmic reticulum</keyword>
<dbReference type="SMART" id="SM00271">
    <property type="entry name" value="DnaJ"/>
    <property type="match status" value="1"/>
</dbReference>
<dbReference type="GeneTree" id="ENSGT00940000169583"/>
<dbReference type="PRINTS" id="PR00625">
    <property type="entry name" value="JDOMAIN"/>
</dbReference>
<keyword evidence="9" id="KW-1185">Reference proteome</keyword>
<dbReference type="AlphaFoldDB" id="H2YAB0"/>
<evidence type="ECO:0000313" key="9">
    <source>
        <dbReference type="Proteomes" id="UP000007875"/>
    </source>
</evidence>
<evidence type="ECO:0000256" key="6">
    <source>
        <dbReference type="SAM" id="MobiDB-lite"/>
    </source>
</evidence>
<keyword evidence="4" id="KW-0802">TPR repeat</keyword>
<evidence type="ECO:0000256" key="5">
    <source>
        <dbReference type="SAM" id="Coils"/>
    </source>
</evidence>
<sequence>MQQNDWGEAINKFRKALKQESRVAALNVEIQLKICECFIKDNNPQEALVDCKKVLTLDERNIPALLLISEAHTQQAEYEQAVEDLQKAASIDDNYPGLNEKLKSAQKMLKQSQKRDYYKILGIPRNADKRSVIKAYRVLAREWHPDNFHTEEEKKIAEKKFIEIAAAKEVLSNPEMRKKFDAGVDPLDPEEQQNSQQHQGFNPLGGGGGFTFHFGGGGVP</sequence>
<dbReference type="GO" id="GO:0034975">
    <property type="term" value="P:protein folding in endoplasmic reticulum"/>
    <property type="evidence" value="ECO:0007669"/>
    <property type="project" value="TreeGrafter"/>
</dbReference>
<evidence type="ECO:0000313" key="8">
    <source>
        <dbReference type="Ensembl" id="ENSCSAVP00000002258.1"/>
    </source>
</evidence>
<evidence type="ECO:0000256" key="2">
    <source>
        <dbReference type="ARBA" id="ARBA00022729"/>
    </source>
</evidence>
<accession>H2YAB0</accession>